<dbReference type="PANTHER" id="PTHR35015:SF1">
    <property type="entry name" value="NOTCH LIGAND OSM-11"/>
    <property type="match status" value="1"/>
</dbReference>
<dbReference type="GO" id="GO:0005615">
    <property type="term" value="C:extracellular space"/>
    <property type="evidence" value="ECO:0007669"/>
    <property type="project" value="TreeGrafter"/>
</dbReference>
<dbReference type="Proteomes" id="UP000038045">
    <property type="component" value="Unplaced"/>
</dbReference>
<dbReference type="PANTHER" id="PTHR35015">
    <property type="entry name" value="PROTEIN CBR-OSM-7-RELATED"/>
    <property type="match status" value="1"/>
</dbReference>
<keyword evidence="1" id="KW-1185">Reference proteome</keyword>
<dbReference type="AlphaFoldDB" id="A0A0N4ZQJ7"/>
<dbReference type="GO" id="GO:0005112">
    <property type="term" value="F:Notch binding"/>
    <property type="evidence" value="ECO:0007669"/>
    <property type="project" value="TreeGrafter"/>
</dbReference>
<dbReference type="GO" id="GO:0045747">
    <property type="term" value="P:positive regulation of Notch signaling pathway"/>
    <property type="evidence" value="ECO:0007669"/>
    <property type="project" value="TreeGrafter"/>
</dbReference>
<sequence>MANQLIKIACTKNPSLAMCNRGLNLRDDPIPRKYHDINGRIQGPPERFFGRLMNDQPIYRDKDSFRGTVPRMPIITELPVSKLPPEVVETCTPDCTALHCTNECKCAHTHHVVHARCNPPANADVAGHCQSWYRKCPMFHPIQY</sequence>
<evidence type="ECO:0000313" key="1">
    <source>
        <dbReference type="Proteomes" id="UP000038045"/>
    </source>
</evidence>
<name>A0A0N4ZQJ7_PARTI</name>
<protein>
    <submittedName>
        <fullName evidence="2">DUF4332 domain-containing protein</fullName>
    </submittedName>
</protein>
<dbReference type="InterPro" id="IPR053124">
    <property type="entry name" value="Notch_signaling_modulators"/>
</dbReference>
<proteinExistence type="predicted"/>
<evidence type="ECO:0000313" key="2">
    <source>
        <dbReference type="WBParaSite" id="PTRK_0001079400.1"/>
    </source>
</evidence>
<reference evidence="2" key="1">
    <citation type="submission" date="2017-02" db="UniProtKB">
        <authorList>
            <consortium name="WormBaseParasite"/>
        </authorList>
    </citation>
    <scope>IDENTIFICATION</scope>
</reference>
<accession>A0A0N4ZQJ7</accession>
<dbReference type="WBParaSite" id="PTRK_0001079400.1">
    <property type="protein sequence ID" value="PTRK_0001079400.1"/>
    <property type="gene ID" value="PTRK_0001079400"/>
</dbReference>
<organism evidence="1 2">
    <name type="scientific">Parastrongyloides trichosuri</name>
    <name type="common">Possum-specific nematode worm</name>
    <dbReference type="NCBI Taxonomy" id="131310"/>
    <lineage>
        <taxon>Eukaryota</taxon>
        <taxon>Metazoa</taxon>
        <taxon>Ecdysozoa</taxon>
        <taxon>Nematoda</taxon>
        <taxon>Chromadorea</taxon>
        <taxon>Rhabditida</taxon>
        <taxon>Tylenchina</taxon>
        <taxon>Panagrolaimomorpha</taxon>
        <taxon>Strongyloidoidea</taxon>
        <taxon>Strongyloididae</taxon>
        <taxon>Parastrongyloides</taxon>
    </lineage>
</organism>